<dbReference type="Gene3D" id="3.40.470.10">
    <property type="entry name" value="Uracil-DNA glycosylase-like domain"/>
    <property type="match status" value="1"/>
</dbReference>
<accession>A0A7W8YWT1</accession>
<dbReference type="AlphaFoldDB" id="A0A7W8YWT1"/>
<proteinExistence type="predicted"/>
<dbReference type="EMBL" id="JACHCF010000011">
    <property type="protein sequence ID" value="MBB5623210.1"/>
    <property type="molecule type" value="Genomic_DNA"/>
</dbReference>
<evidence type="ECO:0000313" key="2">
    <source>
        <dbReference type="Proteomes" id="UP000537718"/>
    </source>
</evidence>
<evidence type="ECO:0000313" key="1">
    <source>
        <dbReference type="EMBL" id="MBB5623210.1"/>
    </source>
</evidence>
<dbReference type="Proteomes" id="UP000537718">
    <property type="component" value="Unassembled WGS sequence"/>
</dbReference>
<dbReference type="RefSeq" id="WP_183869329.1">
    <property type="nucleotide sequence ID" value="NZ_JACHCF010000011.1"/>
</dbReference>
<dbReference type="InterPro" id="IPR036895">
    <property type="entry name" value="Uracil-DNA_glycosylase-like_sf"/>
</dbReference>
<evidence type="ECO:0008006" key="3">
    <source>
        <dbReference type="Google" id="ProtNLM"/>
    </source>
</evidence>
<organism evidence="1 2">
    <name type="scientific">Pedobacter cryoconitis</name>
    <dbReference type="NCBI Taxonomy" id="188932"/>
    <lineage>
        <taxon>Bacteria</taxon>
        <taxon>Pseudomonadati</taxon>
        <taxon>Bacteroidota</taxon>
        <taxon>Sphingobacteriia</taxon>
        <taxon>Sphingobacteriales</taxon>
        <taxon>Sphingobacteriaceae</taxon>
        <taxon>Pedobacter</taxon>
    </lineage>
</organism>
<gene>
    <name evidence="1" type="ORF">HDE69_004293</name>
</gene>
<protein>
    <recommendedName>
        <fullName evidence="3">Sulfotransferase family protein</fullName>
    </recommendedName>
</protein>
<reference evidence="1 2" key="1">
    <citation type="submission" date="2020-08" db="EMBL/GenBank/DDBJ databases">
        <title>Genomic Encyclopedia of Type Strains, Phase IV (KMG-V): Genome sequencing to study the core and pangenomes of soil and plant-associated prokaryotes.</title>
        <authorList>
            <person name="Whitman W."/>
        </authorList>
    </citation>
    <scope>NUCLEOTIDE SEQUENCE [LARGE SCALE GENOMIC DNA]</scope>
    <source>
        <strain evidence="1 2">MP7CTX6</strain>
    </source>
</reference>
<sequence>MAIKHIFHDRNFGDGFFTHNLILETPYLAEVMIIGTFNPDTPKTNFADFFYGRNYFWTALNNIFIHGKVLHGGTRMPKRGKPQKALNPSLDEIKVLCTNLKLTFSDLIAEVLHKSEGNYQMLNNDNVSFQEKIFNLIQDNKKGQIEGLSQLDKLGQVRWNTDNIIEYLVSNPQIKTVYFTRKPTDVWKMYWNTIVLDERLVDRKFANLFTPSGQGVPVSNSMSRLIHHWLHNEHENFGRLDREWLIKSQVNIQNFDTGVSK</sequence>
<comment type="caution">
    <text evidence="1">The sequence shown here is derived from an EMBL/GenBank/DDBJ whole genome shotgun (WGS) entry which is preliminary data.</text>
</comment>
<name>A0A7W8YWT1_9SPHI</name>